<evidence type="ECO:0000313" key="3">
    <source>
        <dbReference type="Proteomes" id="UP000285349"/>
    </source>
</evidence>
<gene>
    <name evidence="2" type="ORF">BK666_27825</name>
</gene>
<reference evidence="2 3" key="1">
    <citation type="submission" date="2016-10" db="EMBL/GenBank/DDBJ databases">
        <title>Comparative genome analysis of multiple Pseudomonas spp. focuses on biocontrol and plant growth promoting traits.</title>
        <authorList>
            <person name="Tao X.-Y."/>
            <person name="Taylor C.G."/>
        </authorList>
    </citation>
    <scope>NUCLEOTIDE SEQUENCE [LARGE SCALE GENOMIC DNA]</scope>
    <source>
        <strain evidence="2 3">37A10</strain>
    </source>
</reference>
<feature type="domain" description="Dermonecrotic toxin N-terminal" evidence="1">
    <location>
        <begin position="50"/>
        <end position="270"/>
    </location>
</feature>
<dbReference type="InterPro" id="IPR046673">
    <property type="entry name" value="ToxA_N"/>
</dbReference>
<dbReference type="EMBL" id="MOBQ01000046">
    <property type="protein sequence ID" value="RON39273.1"/>
    <property type="molecule type" value="Genomic_DNA"/>
</dbReference>
<comment type="caution">
    <text evidence="2">The sequence shown here is derived from an EMBL/GenBank/DDBJ whole genome shotgun (WGS) entry which is preliminary data.</text>
</comment>
<feature type="domain" description="Dermonecrotic toxin N-terminal" evidence="1">
    <location>
        <begin position="372"/>
        <end position="591"/>
    </location>
</feature>
<name>A0A423JNK3_9PSED</name>
<protein>
    <recommendedName>
        <fullName evidence="1">Dermonecrotic toxin N-terminal domain-containing protein</fullName>
    </recommendedName>
</protein>
<dbReference type="OrthoDB" id="6992712at2"/>
<evidence type="ECO:0000259" key="1">
    <source>
        <dbReference type="Pfam" id="PF20178"/>
    </source>
</evidence>
<dbReference type="Pfam" id="PF20178">
    <property type="entry name" value="ToxA_N"/>
    <property type="match status" value="2"/>
</dbReference>
<accession>A0A423JNK3</accession>
<evidence type="ECO:0000313" key="2">
    <source>
        <dbReference type="EMBL" id="RON39273.1"/>
    </source>
</evidence>
<proteinExistence type="predicted"/>
<organism evidence="2 3">
    <name type="scientific">Pseudomonas frederiksbergensis</name>
    <dbReference type="NCBI Taxonomy" id="104087"/>
    <lineage>
        <taxon>Bacteria</taxon>
        <taxon>Pseudomonadati</taxon>
        <taxon>Pseudomonadota</taxon>
        <taxon>Gammaproteobacteria</taxon>
        <taxon>Pseudomonadales</taxon>
        <taxon>Pseudomonadaceae</taxon>
        <taxon>Pseudomonas</taxon>
    </lineage>
</organism>
<dbReference type="AlphaFoldDB" id="A0A423JNK3"/>
<dbReference type="Proteomes" id="UP000285349">
    <property type="component" value="Unassembled WGS sequence"/>
</dbReference>
<sequence>MNVMNELIPANIEKHPQWLESASVADKLHYSELEQNLIASQIHLNNQLGSFTSVQAYARDLASQAIFKEYSRPTDPDTVMTSSHYLFTLDGCTFSQEDKRSLTDLLLHGLHDAGRRPQISLQLFGARVINPRWLEALMSRDVRADYGSAFREVYQRPNVLVAMKNITRDQLLFSAFSAKLQGDLSDANLQRVRGVVGGDESLIIAPLQLHQDRRPLMGLAVINSRSPSQDDWLLYAPNSPGGKDWYELPSLRRVSLDIGSWIEASAGRDYLSWRSHAQDREVIGGYLKQISKLPNLWEGISLAPTPFIGVEALTTLASNHRNWLVAQEESHTPYGYRQACDQQRQVFTRINCELRALRTIEVRQGGFISYDRFCHQLIKQRVEETLLAGGEQVAVDPDRIEVQISPGQRMTLTELIVGEVHFYATAPLRDLYPRFVLKASHPPISKLDIRHIASWSNTLRPGAKYIGMLRSIYMNRTHPDGRFKRYLHLGIMQRQMRVAIYQALFAGRVSNTHFSELMKVVDAFDLYQPQPEAPLGEAPDSVRHSAMFQLRLKDHRVVGAFVFRLYIAGKAEEYLYTPNAPDGCELRPFNDFVSAVKNRGLGDYFYDRMPAVYQRLIGTYMTDLEQLANYNEAPRLERNSRITDLNTCYDEVLRKVMSDVDEATQSLEEIITGIVFDTVVTAVGIISVVYPPVGIALGAALLTKELVQGGEAYSLGDRAKALGHFTDALIELAMLGYGGHKLTQVTKLQKDLIGLLGDVYTVDKFYAKASGQPQLHQRALEAIQEILDDPDGTSSKTILL</sequence>